<proteinExistence type="predicted"/>
<feature type="region of interest" description="Disordered" evidence="1">
    <location>
        <begin position="24"/>
        <end position="51"/>
    </location>
</feature>
<dbReference type="GO" id="GO:0005506">
    <property type="term" value="F:iron ion binding"/>
    <property type="evidence" value="ECO:0007669"/>
    <property type="project" value="UniProtKB-ARBA"/>
</dbReference>
<dbReference type="Gene3D" id="2.60.120.620">
    <property type="entry name" value="q2cbj1_9rhob like domain"/>
    <property type="match status" value="1"/>
</dbReference>
<name>A0A7C3PS68_9CYAN</name>
<keyword evidence="2" id="KW-0223">Dioxygenase</keyword>
<comment type="caution">
    <text evidence="2">The sequence shown here is derived from an EMBL/GenBank/DDBJ whole genome shotgun (WGS) entry which is preliminary data.</text>
</comment>
<dbReference type="AlphaFoldDB" id="A0A7C3PS68"/>
<keyword evidence="2" id="KW-0560">Oxidoreductase</keyword>
<dbReference type="EMBL" id="DSRU01000318">
    <property type="protein sequence ID" value="HFN00338.1"/>
    <property type="molecule type" value="Genomic_DNA"/>
</dbReference>
<dbReference type="GO" id="GO:0016706">
    <property type="term" value="F:2-oxoglutarate-dependent dioxygenase activity"/>
    <property type="evidence" value="ECO:0007669"/>
    <property type="project" value="UniProtKB-ARBA"/>
</dbReference>
<gene>
    <name evidence="2" type="ORF">ENR64_21845</name>
</gene>
<dbReference type="PANTHER" id="PTHR20883">
    <property type="entry name" value="PHYTANOYL-COA DIOXYGENASE DOMAIN CONTAINING 1"/>
    <property type="match status" value="1"/>
</dbReference>
<evidence type="ECO:0000313" key="2">
    <source>
        <dbReference type="EMBL" id="HFN00338.1"/>
    </source>
</evidence>
<accession>A0A7C3PS68</accession>
<protein>
    <submittedName>
        <fullName evidence="2">Phytanoyl-CoA dioxygenase</fullName>
    </submittedName>
</protein>
<dbReference type="Pfam" id="PF05721">
    <property type="entry name" value="PhyH"/>
    <property type="match status" value="1"/>
</dbReference>
<reference evidence="2" key="1">
    <citation type="journal article" date="2020" name="mSystems">
        <title>Genome- and Community-Level Interaction Insights into Carbon Utilization and Element Cycling Functions of Hydrothermarchaeota in Hydrothermal Sediment.</title>
        <authorList>
            <person name="Zhou Z."/>
            <person name="Liu Y."/>
            <person name="Xu W."/>
            <person name="Pan J."/>
            <person name="Luo Z.H."/>
            <person name="Li M."/>
        </authorList>
    </citation>
    <scope>NUCLEOTIDE SEQUENCE [LARGE SCALE GENOMIC DNA]</scope>
    <source>
        <strain evidence="2">SpSt-418</strain>
    </source>
</reference>
<dbReference type="PANTHER" id="PTHR20883:SF48">
    <property type="entry name" value="ECTOINE DIOXYGENASE"/>
    <property type="match status" value="1"/>
</dbReference>
<evidence type="ECO:0000256" key="1">
    <source>
        <dbReference type="SAM" id="MobiDB-lite"/>
    </source>
</evidence>
<sequence>MSLSFPSSLCFILKLFCQSTRSLGSEHDQDSQPLHAPKNPTGNRPTTKDSEFAPYFAQIPEDIIYRSEFFPQTGPLAWLDRDDCEIEIERRLQAGELTREEADICRKFAQDGYVVIPGLIDPETADAAWLDYVTIWQESNPFNLPAQPDKFDPTWGRTGNVHKWVMGMHGLLHHPKIVNLIDLLLGKPCIPYQTIPSFYGSEQPAHSDAIHMTTFPLGFLAAAWIALEDIHPDSGPLVFYPGSHKLPYLLSEAAGIGIGDHKRLGRRVYIEKYEKMVQDLIRTKELKPSFFTANKGDVLIWHHNLLHGGSPVNNPEITRKSLVCHYFAEGVLCYHDLDNALADIANNGDYIGIVKEELATEENFDEQAYLLANRDVAEAVKNGIIPSGYSHFQSFGKSEGRKLRVDLKTQN</sequence>
<organism evidence="2">
    <name type="scientific">Oscillatoriales cyanobacterium SpSt-418</name>
    <dbReference type="NCBI Taxonomy" id="2282169"/>
    <lineage>
        <taxon>Bacteria</taxon>
        <taxon>Bacillati</taxon>
        <taxon>Cyanobacteriota</taxon>
        <taxon>Cyanophyceae</taxon>
        <taxon>Oscillatoriophycideae</taxon>
        <taxon>Oscillatoriales</taxon>
    </lineage>
</organism>
<dbReference type="SUPFAM" id="SSF51197">
    <property type="entry name" value="Clavaminate synthase-like"/>
    <property type="match status" value="1"/>
</dbReference>
<dbReference type="InterPro" id="IPR008775">
    <property type="entry name" value="Phytyl_CoA_dOase-like"/>
</dbReference>